<organism evidence="2 3">
    <name type="scientific">Roridomyces roridus</name>
    <dbReference type="NCBI Taxonomy" id="1738132"/>
    <lineage>
        <taxon>Eukaryota</taxon>
        <taxon>Fungi</taxon>
        <taxon>Dikarya</taxon>
        <taxon>Basidiomycota</taxon>
        <taxon>Agaricomycotina</taxon>
        <taxon>Agaricomycetes</taxon>
        <taxon>Agaricomycetidae</taxon>
        <taxon>Agaricales</taxon>
        <taxon>Marasmiineae</taxon>
        <taxon>Mycenaceae</taxon>
        <taxon>Roridomyces</taxon>
    </lineage>
</organism>
<dbReference type="AlphaFoldDB" id="A0AAD7BS68"/>
<proteinExistence type="predicted"/>
<evidence type="ECO:0000313" key="3">
    <source>
        <dbReference type="Proteomes" id="UP001221142"/>
    </source>
</evidence>
<sequence length="191" mass="20071">MFNALLFLAPIVLAAYAGASAIPASVVGKMTNDLSVLTSLGNIVRIHDNSGLGWGVDPGYPEAPDFTPVNGLLALPTTTPTNQDWVLVPVDTGTFNIESAMFPGMFISYASFGIDSTEPIHSQLVLRGSSNAAIFSLETISGGQTVNIAIPAINKVISSWTTTLTDTTTPITVTNVQAASIRQIFQFVVIA</sequence>
<gene>
    <name evidence="2" type="ORF">FB45DRAFT_919887</name>
</gene>
<name>A0AAD7BS68_9AGAR</name>
<feature type="signal peptide" evidence="1">
    <location>
        <begin position="1"/>
        <end position="21"/>
    </location>
</feature>
<comment type="caution">
    <text evidence="2">The sequence shown here is derived from an EMBL/GenBank/DDBJ whole genome shotgun (WGS) entry which is preliminary data.</text>
</comment>
<dbReference type="EMBL" id="JARKIF010000010">
    <property type="protein sequence ID" value="KAJ7629052.1"/>
    <property type="molecule type" value="Genomic_DNA"/>
</dbReference>
<evidence type="ECO:0000313" key="2">
    <source>
        <dbReference type="EMBL" id="KAJ7629052.1"/>
    </source>
</evidence>
<dbReference type="Proteomes" id="UP001221142">
    <property type="component" value="Unassembled WGS sequence"/>
</dbReference>
<evidence type="ECO:0000256" key="1">
    <source>
        <dbReference type="SAM" id="SignalP"/>
    </source>
</evidence>
<keyword evidence="1" id="KW-0732">Signal</keyword>
<reference evidence="2" key="1">
    <citation type="submission" date="2023-03" db="EMBL/GenBank/DDBJ databases">
        <title>Massive genome expansion in bonnet fungi (Mycena s.s.) driven by repeated elements and novel gene families across ecological guilds.</title>
        <authorList>
            <consortium name="Lawrence Berkeley National Laboratory"/>
            <person name="Harder C.B."/>
            <person name="Miyauchi S."/>
            <person name="Viragh M."/>
            <person name="Kuo A."/>
            <person name="Thoen E."/>
            <person name="Andreopoulos B."/>
            <person name="Lu D."/>
            <person name="Skrede I."/>
            <person name="Drula E."/>
            <person name="Henrissat B."/>
            <person name="Morin E."/>
            <person name="Kohler A."/>
            <person name="Barry K."/>
            <person name="LaButti K."/>
            <person name="Morin E."/>
            <person name="Salamov A."/>
            <person name="Lipzen A."/>
            <person name="Mereny Z."/>
            <person name="Hegedus B."/>
            <person name="Baldrian P."/>
            <person name="Stursova M."/>
            <person name="Weitz H."/>
            <person name="Taylor A."/>
            <person name="Grigoriev I.V."/>
            <person name="Nagy L.G."/>
            <person name="Martin F."/>
            <person name="Kauserud H."/>
        </authorList>
    </citation>
    <scope>NUCLEOTIDE SEQUENCE</scope>
    <source>
        <strain evidence="2">9284</strain>
    </source>
</reference>
<keyword evidence="3" id="KW-1185">Reference proteome</keyword>
<protein>
    <submittedName>
        <fullName evidence="2">Uncharacterized protein</fullName>
    </submittedName>
</protein>
<feature type="chain" id="PRO_5042217799" evidence="1">
    <location>
        <begin position="22"/>
        <end position="191"/>
    </location>
</feature>
<accession>A0AAD7BS68</accession>